<dbReference type="InterPro" id="IPR050106">
    <property type="entry name" value="HistidinolP_aminotransfase"/>
</dbReference>
<sequence>MAQDSHPIRVRPALESIATYKPGKGRPGRVRKLSSNENPFPPLPQVVDAIAGMADSVNRYPDMIAAPLIERLAEHHGVDADRITVGNGSCSLIAHLLQAVATEGDEIVMPWRSFEAYPILVGITGARAVEVPLTPAFEHDPHGLAQAVTEHTRAVLLCTPNNPTGTPLSAEAFEAIMASVPSDVLVLLDEAYYDFDDSPGRLDGFALVEKYPNLIAARTFSKAYGLCGLRVGYAVSSPFIAECIRKTTPPFAVNSAAQAAAIEALNHRDVVDQQVATIIAERDALVAAVRQRGFDVPETRANFLWFPGERARDAIVAACERHAISVRAFPDGVRVSVGAPDDNQAFLDAIADIDPAAL</sequence>
<dbReference type="InterPro" id="IPR005861">
    <property type="entry name" value="HisP_aminotrans"/>
</dbReference>
<dbReference type="InterPro" id="IPR001917">
    <property type="entry name" value="Aminotrans_II_pyridoxalP_BS"/>
</dbReference>
<dbReference type="GO" id="GO:0000105">
    <property type="term" value="P:L-histidine biosynthetic process"/>
    <property type="evidence" value="ECO:0007669"/>
    <property type="project" value="UniProtKB-UniRule"/>
</dbReference>
<comment type="subunit">
    <text evidence="2 6">Homodimer.</text>
</comment>
<dbReference type="UniPathway" id="UPA00031">
    <property type="reaction ID" value="UER00012"/>
</dbReference>
<evidence type="ECO:0000259" key="7">
    <source>
        <dbReference type="Pfam" id="PF00155"/>
    </source>
</evidence>
<feature type="modified residue" description="N6-(pyridoxal phosphate)lysine" evidence="6">
    <location>
        <position position="222"/>
    </location>
</feature>
<protein>
    <recommendedName>
        <fullName evidence="6">Histidinol-phosphate aminotransferase</fullName>
        <ecNumber evidence="6">2.6.1.9</ecNumber>
    </recommendedName>
    <alternativeName>
        <fullName evidence="6">Imidazole acetol-phosphate transaminase</fullName>
    </alternativeName>
</protein>
<proteinExistence type="inferred from homology"/>
<evidence type="ECO:0000256" key="5">
    <source>
        <dbReference type="ARBA" id="ARBA00022898"/>
    </source>
</evidence>
<dbReference type="GO" id="GO:0030170">
    <property type="term" value="F:pyridoxal phosphate binding"/>
    <property type="evidence" value="ECO:0007669"/>
    <property type="project" value="InterPro"/>
</dbReference>
<dbReference type="NCBIfam" id="TIGR01141">
    <property type="entry name" value="hisC"/>
    <property type="match status" value="1"/>
</dbReference>
<dbReference type="HAMAP" id="MF_01023">
    <property type="entry name" value="HisC_aminotrans_2"/>
    <property type="match status" value="1"/>
</dbReference>
<accession>A0A8I0GC83</accession>
<comment type="pathway">
    <text evidence="6">Amino-acid biosynthesis; L-histidine biosynthesis; L-histidine from 5-phospho-alpha-D-ribose 1-diphosphate: step 7/9.</text>
</comment>
<evidence type="ECO:0000313" key="8">
    <source>
        <dbReference type="EMBL" id="MBD3689611.1"/>
    </source>
</evidence>
<keyword evidence="6" id="KW-0028">Amino-acid biosynthesis</keyword>
<dbReference type="CDD" id="cd00609">
    <property type="entry name" value="AAT_like"/>
    <property type="match status" value="1"/>
</dbReference>
<dbReference type="EC" id="2.6.1.9" evidence="6"/>
<dbReference type="EMBL" id="JACRUO010000001">
    <property type="protein sequence ID" value="MBD3689611.1"/>
    <property type="molecule type" value="Genomic_DNA"/>
</dbReference>
<evidence type="ECO:0000256" key="2">
    <source>
        <dbReference type="ARBA" id="ARBA00011738"/>
    </source>
</evidence>
<comment type="catalytic activity">
    <reaction evidence="6">
        <text>L-histidinol phosphate + 2-oxoglutarate = 3-(imidazol-4-yl)-2-oxopropyl phosphate + L-glutamate</text>
        <dbReference type="Rhea" id="RHEA:23744"/>
        <dbReference type="ChEBI" id="CHEBI:16810"/>
        <dbReference type="ChEBI" id="CHEBI:29985"/>
        <dbReference type="ChEBI" id="CHEBI:57766"/>
        <dbReference type="ChEBI" id="CHEBI:57980"/>
        <dbReference type="EC" id="2.6.1.9"/>
    </reaction>
</comment>
<dbReference type="GO" id="GO:0004400">
    <property type="term" value="F:histidinol-phosphate transaminase activity"/>
    <property type="evidence" value="ECO:0007669"/>
    <property type="project" value="UniProtKB-UniRule"/>
</dbReference>
<dbReference type="SUPFAM" id="SSF53383">
    <property type="entry name" value="PLP-dependent transferases"/>
    <property type="match status" value="1"/>
</dbReference>
<keyword evidence="5 6" id="KW-0663">Pyridoxal phosphate</keyword>
<dbReference type="Proteomes" id="UP000627538">
    <property type="component" value="Unassembled WGS sequence"/>
</dbReference>
<keyword evidence="9" id="KW-1185">Reference proteome</keyword>
<dbReference type="PROSITE" id="PS00599">
    <property type="entry name" value="AA_TRANSFER_CLASS_2"/>
    <property type="match status" value="1"/>
</dbReference>
<dbReference type="NCBIfam" id="NF002878">
    <property type="entry name" value="PRK03321.1"/>
    <property type="match status" value="1"/>
</dbReference>
<gene>
    <name evidence="6 8" type="primary">hisC</name>
    <name evidence="8" type="ORF">H8R10_05145</name>
</gene>
<reference evidence="8 9" key="1">
    <citation type="submission" date="2020-08" db="EMBL/GenBank/DDBJ databases">
        <title>Winkia gen. nov., sp. nov., isolated from faeces of the Anser albifrons in China.</title>
        <authorList>
            <person name="Liu Q."/>
        </authorList>
    </citation>
    <scope>NUCLEOTIDE SEQUENCE [LARGE SCALE GENOMIC DNA]</scope>
    <source>
        <strain evidence="8 9">C62</strain>
    </source>
</reference>
<dbReference type="InterPro" id="IPR015422">
    <property type="entry name" value="PyrdxlP-dep_Trfase_small"/>
</dbReference>
<feature type="domain" description="Aminotransferase class I/classII large" evidence="7">
    <location>
        <begin position="32"/>
        <end position="350"/>
    </location>
</feature>
<dbReference type="InterPro" id="IPR015424">
    <property type="entry name" value="PyrdxlP-dep_Trfase"/>
</dbReference>
<dbReference type="InterPro" id="IPR024892">
    <property type="entry name" value="ArAT"/>
</dbReference>
<organism evidence="8 9">
    <name type="scientific">Nanchangia anserum</name>
    <dbReference type="NCBI Taxonomy" id="2692125"/>
    <lineage>
        <taxon>Bacteria</taxon>
        <taxon>Bacillati</taxon>
        <taxon>Actinomycetota</taxon>
        <taxon>Actinomycetes</taxon>
        <taxon>Actinomycetales</taxon>
        <taxon>Actinomycetaceae</taxon>
        <taxon>Nanchangia</taxon>
    </lineage>
</organism>
<evidence type="ECO:0000313" key="9">
    <source>
        <dbReference type="Proteomes" id="UP000627538"/>
    </source>
</evidence>
<dbReference type="PANTHER" id="PTHR43643:SF3">
    <property type="entry name" value="HISTIDINOL-PHOSPHATE AMINOTRANSFERASE"/>
    <property type="match status" value="1"/>
</dbReference>
<dbReference type="Gene3D" id="3.40.640.10">
    <property type="entry name" value="Type I PLP-dependent aspartate aminotransferase-like (Major domain)"/>
    <property type="match status" value="1"/>
</dbReference>
<dbReference type="RefSeq" id="WP_191071645.1">
    <property type="nucleotide sequence ID" value="NZ_CP060506.1"/>
</dbReference>
<keyword evidence="6" id="KW-0368">Histidine biosynthesis</keyword>
<dbReference type="InterPro" id="IPR015421">
    <property type="entry name" value="PyrdxlP-dep_Trfase_major"/>
</dbReference>
<evidence type="ECO:0000256" key="1">
    <source>
        <dbReference type="ARBA" id="ARBA00001933"/>
    </source>
</evidence>
<comment type="cofactor">
    <cofactor evidence="1 6">
        <name>pyridoxal 5'-phosphate</name>
        <dbReference type="ChEBI" id="CHEBI:597326"/>
    </cofactor>
</comment>
<dbReference type="InterPro" id="IPR004839">
    <property type="entry name" value="Aminotransferase_I/II_large"/>
</dbReference>
<comment type="caution">
    <text evidence="8">The sequence shown here is derived from an EMBL/GenBank/DDBJ whole genome shotgun (WGS) entry which is preliminary data.</text>
</comment>
<dbReference type="Gene3D" id="3.90.1150.10">
    <property type="entry name" value="Aspartate Aminotransferase, domain 1"/>
    <property type="match status" value="1"/>
</dbReference>
<keyword evidence="3 6" id="KW-0032">Aminotransferase</keyword>
<evidence type="ECO:0000256" key="4">
    <source>
        <dbReference type="ARBA" id="ARBA00022679"/>
    </source>
</evidence>
<dbReference type="PANTHER" id="PTHR43643">
    <property type="entry name" value="HISTIDINOL-PHOSPHATE AMINOTRANSFERASE 2"/>
    <property type="match status" value="1"/>
</dbReference>
<keyword evidence="4 6" id="KW-0808">Transferase</keyword>
<dbReference type="AlphaFoldDB" id="A0A8I0GC83"/>
<evidence type="ECO:0000256" key="3">
    <source>
        <dbReference type="ARBA" id="ARBA00022576"/>
    </source>
</evidence>
<dbReference type="Pfam" id="PF00155">
    <property type="entry name" value="Aminotran_1_2"/>
    <property type="match status" value="1"/>
</dbReference>
<name>A0A8I0GC83_9ACTO</name>
<comment type="similarity">
    <text evidence="6">Belongs to the class-II pyridoxal-phosphate-dependent aminotransferase family. Histidinol-phosphate aminotransferase subfamily.</text>
</comment>
<evidence type="ECO:0000256" key="6">
    <source>
        <dbReference type="HAMAP-Rule" id="MF_01023"/>
    </source>
</evidence>